<organism evidence="4 5">
    <name type="scientific">Kribbella flavida (strain DSM 17836 / JCM 10339 / NBRC 14399)</name>
    <dbReference type="NCBI Taxonomy" id="479435"/>
    <lineage>
        <taxon>Bacteria</taxon>
        <taxon>Bacillati</taxon>
        <taxon>Actinomycetota</taxon>
        <taxon>Actinomycetes</taxon>
        <taxon>Propionibacteriales</taxon>
        <taxon>Kribbellaceae</taxon>
        <taxon>Kribbella</taxon>
    </lineage>
</organism>
<proteinExistence type="inferred from homology"/>
<dbReference type="InterPro" id="IPR036291">
    <property type="entry name" value="NAD(P)-bd_dom_sf"/>
</dbReference>
<dbReference type="HOGENOM" id="CLU_047373_4_0_11"/>
<evidence type="ECO:0000259" key="3">
    <source>
        <dbReference type="Pfam" id="PF08338"/>
    </source>
</evidence>
<dbReference type="Gene3D" id="3.40.50.720">
    <property type="entry name" value="NAD(P)-binding Rossmann-like Domain"/>
    <property type="match status" value="1"/>
</dbReference>
<reference evidence="5" key="1">
    <citation type="submission" date="2009-09" db="EMBL/GenBank/DDBJ databases">
        <title>The complete genome of Kribbella flavida DSM 17836.</title>
        <authorList>
            <consortium name="US DOE Joint Genome Institute (JGI-PGF)"/>
            <person name="Lucas S."/>
            <person name="Copeland A."/>
            <person name="Lapidus A."/>
            <person name="Glavina del Rio T."/>
            <person name="Dalin E."/>
            <person name="Tice H."/>
            <person name="Bruce D."/>
            <person name="Goodwin L."/>
            <person name="Pitluck S."/>
            <person name="Kyrpides N."/>
            <person name="Mavromatis K."/>
            <person name="Ivanova N."/>
            <person name="Saunders E."/>
            <person name="Brettin T."/>
            <person name="Detter J.C."/>
            <person name="Han C."/>
            <person name="Larimer F."/>
            <person name="Land M."/>
            <person name="Hauser L."/>
            <person name="Markowitz V."/>
            <person name="Cheng J.-F."/>
            <person name="Hugenholtz P."/>
            <person name="Woyke T."/>
            <person name="Wu D."/>
            <person name="Pukall R."/>
            <person name="Klenk H.-P."/>
            <person name="Eisen J.A."/>
        </authorList>
    </citation>
    <scope>NUCLEOTIDE SEQUENCE [LARGE SCALE GENOMIC DNA]</scope>
    <source>
        <strain evidence="5">DSM 17836 / JCM 10339 / NBRC 14399</strain>
    </source>
</reference>
<dbReference type="eggNOG" id="COG4276">
    <property type="taxonomic scope" value="Bacteria"/>
</dbReference>
<dbReference type="NCBIfam" id="TIGR01777">
    <property type="entry name" value="yfcH"/>
    <property type="match status" value="1"/>
</dbReference>
<name>D2PWL2_KRIFD</name>
<dbReference type="KEGG" id="kfl:Kfla_4450"/>
<dbReference type="Proteomes" id="UP000007967">
    <property type="component" value="Chromosome"/>
</dbReference>
<accession>D2PWL2</accession>
<evidence type="ECO:0000313" key="4">
    <source>
        <dbReference type="EMBL" id="ADB33481.1"/>
    </source>
</evidence>
<dbReference type="PANTHER" id="PTHR11092">
    <property type="entry name" value="SUGAR NUCLEOTIDE EPIMERASE RELATED"/>
    <property type="match status" value="1"/>
</dbReference>
<dbReference type="STRING" id="479435.Kfla_4450"/>
<evidence type="ECO:0008006" key="6">
    <source>
        <dbReference type="Google" id="ProtNLM"/>
    </source>
</evidence>
<dbReference type="eggNOG" id="COG1090">
    <property type="taxonomic scope" value="Bacteria"/>
</dbReference>
<feature type="domain" description="NAD-dependent epimerase/dehydratase" evidence="2">
    <location>
        <begin position="148"/>
        <end position="355"/>
    </location>
</feature>
<dbReference type="RefSeq" id="WP_012922035.1">
    <property type="nucleotide sequence ID" value="NC_013729.1"/>
</dbReference>
<dbReference type="OrthoDB" id="9801773at2"/>
<dbReference type="Gene3D" id="3.30.530.20">
    <property type="match status" value="1"/>
</dbReference>
<dbReference type="AlphaFoldDB" id="D2PWL2"/>
<comment type="similarity">
    <text evidence="1">Belongs to the NAD(P)-dependent epimerase/dehydratase family. SDR39U1 subfamily.</text>
</comment>
<evidence type="ECO:0000256" key="1">
    <source>
        <dbReference type="ARBA" id="ARBA00009353"/>
    </source>
</evidence>
<evidence type="ECO:0000259" key="2">
    <source>
        <dbReference type="Pfam" id="PF01370"/>
    </source>
</evidence>
<feature type="domain" description="DUF1731" evidence="3">
    <location>
        <begin position="391"/>
        <end position="439"/>
    </location>
</feature>
<gene>
    <name evidence="4" type="ordered locus">Kfla_4450</name>
</gene>
<evidence type="ECO:0000313" key="5">
    <source>
        <dbReference type="Proteomes" id="UP000007967"/>
    </source>
</evidence>
<dbReference type="InterPro" id="IPR023393">
    <property type="entry name" value="START-like_dom_sf"/>
</dbReference>
<sequence>MGLTYSSIVEAPRDEVFGWHERPGAIQRLTPPWMPVRIKQEAQDLAGGRAVLGFPLGLDWVAQHSGSVPPEHFVDELTSAPLRWVVRWRHTHEFEAVGNERTRITDRIDGNVPGVLLRSMLVYRHRQLADDLAAQQRASAHGARPRTVAVTGSHGTIGRALVALLGTAGHTVIRLVRTEPSGPNERRWDPAAPAADLLRGVDAVVHLAGASIAGRFTEEHRRAVVQSRIGPTHKLAKLAATTADGPRTFVSASAIGFYGPDRGDEILTEQSSRGEGFLAALVEDWERATDPARDGGLRVVTVRTGLVQTPAGGVLRLQYPMFAAGLGGPLGDGSQWQAWIGIDDLLDIYHRALYDEALSGPVNAVAPEPVRNADYTSTLAEVLHRPALLRVPAFGPRLLLGDEGAKELAEASQRVMPDLLTKLDHTFRYPTLAPALRHLLGRSPSAQD</sequence>
<dbReference type="PANTHER" id="PTHR11092:SF0">
    <property type="entry name" value="EPIMERASE FAMILY PROTEIN SDR39U1"/>
    <property type="match status" value="1"/>
</dbReference>
<reference evidence="4 5" key="2">
    <citation type="journal article" date="2010" name="Stand. Genomic Sci.">
        <title>Complete genome sequence of Kribbella flavida type strain (IFO 14399).</title>
        <authorList>
            <person name="Pukall R."/>
            <person name="Lapidus A."/>
            <person name="Glavina Del Rio T."/>
            <person name="Copeland A."/>
            <person name="Tice H."/>
            <person name="Cheng J.-F."/>
            <person name="Lucas S."/>
            <person name="Chen F."/>
            <person name="Nolan M."/>
            <person name="LaButti K."/>
            <person name="Pati A."/>
            <person name="Ivanova N."/>
            <person name="Mavrommatis K."/>
            <person name="Mikhailova N."/>
            <person name="Pitluck S."/>
            <person name="Bruce D."/>
            <person name="Goodwin L."/>
            <person name="Land M."/>
            <person name="Hauser L."/>
            <person name="Chang Y.-J."/>
            <person name="Jeffries C.D."/>
            <person name="Chen A."/>
            <person name="Palaniappan K."/>
            <person name="Chain P."/>
            <person name="Rohde M."/>
            <person name="Goeker M."/>
            <person name="Bristow J."/>
            <person name="Eisen J.A."/>
            <person name="Markowitz V."/>
            <person name="Hugenholtz P."/>
            <person name="Kyrpides N.C."/>
            <person name="Klenk H.-P."/>
            <person name="Brettin T."/>
        </authorList>
    </citation>
    <scope>NUCLEOTIDE SEQUENCE [LARGE SCALE GENOMIC DNA]</scope>
    <source>
        <strain evidence="5">DSM 17836 / JCM 10339 / NBRC 14399</strain>
    </source>
</reference>
<protein>
    <recommendedName>
        <fullName evidence="6">NAD-dependent epimerase/dehydratase</fullName>
    </recommendedName>
</protein>
<dbReference type="InterPro" id="IPR010099">
    <property type="entry name" value="SDR39U1"/>
</dbReference>
<dbReference type="CDD" id="cd07820">
    <property type="entry name" value="SRPBCC_3"/>
    <property type="match status" value="1"/>
</dbReference>
<dbReference type="SUPFAM" id="SSF55961">
    <property type="entry name" value="Bet v1-like"/>
    <property type="match status" value="1"/>
</dbReference>
<keyword evidence="5" id="KW-1185">Reference proteome</keyword>
<dbReference type="Pfam" id="PF01370">
    <property type="entry name" value="Epimerase"/>
    <property type="match status" value="1"/>
</dbReference>
<dbReference type="InterPro" id="IPR001509">
    <property type="entry name" value="Epimerase_deHydtase"/>
</dbReference>
<dbReference type="Pfam" id="PF08338">
    <property type="entry name" value="DUF1731"/>
    <property type="match status" value="1"/>
</dbReference>
<dbReference type="InterPro" id="IPR013549">
    <property type="entry name" value="DUF1731"/>
</dbReference>
<dbReference type="SUPFAM" id="SSF51735">
    <property type="entry name" value="NAD(P)-binding Rossmann-fold domains"/>
    <property type="match status" value="1"/>
</dbReference>
<dbReference type="EMBL" id="CP001736">
    <property type="protein sequence ID" value="ADB33481.1"/>
    <property type="molecule type" value="Genomic_DNA"/>
</dbReference>